<dbReference type="CDD" id="cd13910">
    <property type="entry name" value="CuRO_3_MCO_like_4"/>
    <property type="match status" value="1"/>
</dbReference>
<evidence type="ECO:0000256" key="5">
    <source>
        <dbReference type="SAM" id="Phobius"/>
    </source>
</evidence>
<dbReference type="PROSITE" id="PS00079">
    <property type="entry name" value="MULTICOPPER_OXIDASE1"/>
    <property type="match status" value="2"/>
</dbReference>
<evidence type="ECO:0000259" key="6">
    <source>
        <dbReference type="Pfam" id="PF00394"/>
    </source>
</evidence>
<evidence type="ECO:0000256" key="2">
    <source>
        <dbReference type="ARBA" id="ARBA00022723"/>
    </source>
</evidence>
<keyword evidence="3" id="KW-0560">Oxidoreductase</keyword>
<dbReference type="PROSITE" id="PS00080">
    <property type="entry name" value="MULTICOPPER_OXIDASE2"/>
    <property type="match status" value="1"/>
</dbReference>
<feature type="transmembrane region" description="Helical" evidence="5">
    <location>
        <begin position="103"/>
        <end position="124"/>
    </location>
</feature>
<dbReference type="Pfam" id="PF00394">
    <property type="entry name" value="Cu-oxidase"/>
    <property type="match status" value="1"/>
</dbReference>
<dbReference type="InterPro" id="IPR011706">
    <property type="entry name" value="Cu-oxidase_C"/>
</dbReference>
<dbReference type="InterPro" id="IPR002355">
    <property type="entry name" value="Cu_oxidase_Cu_BS"/>
</dbReference>
<gene>
    <name evidence="9" type="ORF">N0V87_000186</name>
</gene>
<dbReference type="Proteomes" id="UP001140562">
    <property type="component" value="Unassembled WGS sequence"/>
</dbReference>
<dbReference type="AlphaFoldDB" id="A0A9W9C443"/>
<keyword evidence="5" id="KW-0472">Membrane</keyword>
<dbReference type="InterPro" id="IPR008972">
    <property type="entry name" value="Cupredoxin"/>
</dbReference>
<dbReference type="Pfam" id="PF07731">
    <property type="entry name" value="Cu-oxidase_2"/>
    <property type="match status" value="1"/>
</dbReference>
<dbReference type="EMBL" id="JAPEUV010000001">
    <property type="protein sequence ID" value="KAJ4343903.1"/>
    <property type="molecule type" value="Genomic_DNA"/>
</dbReference>
<dbReference type="InterPro" id="IPR045087">
    <property type="entry name" value="Cu-oxidase_fam"/>
</dbReference>
<feature type="domain" description="Plastocyanin-like" evidence="6">
    <location>
        <begin position="295"/>
        <end position="436"/>
    </location>
</feature>
<sequence>MKAALTRCGSFRDRSHDLNDLLGQRHAKSWIDTDGCYVIVLKMHQGKAVRMKEISRSAQLNEEEQTGLLKGDYEDFELSGGLTDEEEAFTEKPEKPQKVRRRWVKSCVVVLLVTCAALLIAHWYRRSPTQVTTPSSALARLRPEDDYILDSSWDFDASPTTREYTWIIEDHELNPDGVYRPMMLINATFPGPLIEVNEHDEIVVHVHNRATNATSIHWHGLYQNGTNHMDGTVGTTNCPIAPGHSFTYRYNVTGQSGTYWYHSHVSMQASDGLVGPLVIHSRREKDMQKVTYEQDRVVLLSDHYFDPSSELLMEYLAPGSENDEPVPPSALINGRNVRNCTVLPNRNCSSQGLNNALFSLSPTENTRLRIINVGAFAEFSLQIDEHEFSVTEVDGTDVHPQSIHRLNISPAQRYSIVLSPPKEPRDEGYWMRARMVTHCFAYENPELEEEVWGVVRYGIDKDAGDQTVLKPQSKDWPEIIEVECRDLNTTALRSVEVVAAPEKADDFIFLRSSFQIGDWRLSRGFLNESSWRGNATRPILQTLLDSGAAKDQESTDVAAGFDTSSFDSKKQMVYTTRGIRTIDILIQNLDDGNHPFHLHGYKFWVLKHGKGYAPQPHSTPSLYEDIDFANPLRRDTATIEPYGWMLIRFVADNPGAWAFHCHIGWHNEAGLGMVFATRANEIQQVPAGVRELCSLDGVGKGIGPEDAFWYGHFE</sequence>
<evidence type="ECO:0000313" key="9">
    <source>
        <dbReference type="EMBL" id="KAJ4343903.1"/>
    </source>
</evidence>
<evidence type="ECO:0008006" key="11">
    <source>
        <dbReference type="Google" id="ProtNLM"/>
    </source>
</evidence>
<keyword evidence="2" id="KW-0479">Metal-binding</keyword>
<comment type="caution">
    <text evidence="9">The sequence shown here is derived from an EMBL/GenBank/DDBJ whole genome shotgun (WGS) entry which is preliminary data.</text>
</comment>
<protein>
    <recommendedName>
        <fullName evidence="11">Multicopper oxidase</fullName>
    </recommendedName>
</protein>
<proteinExistence type="inferred from homology"/>
<name>A0A9W9C443_9PLEO</name>
<feature type="domain" description="Plastocyanin-like" evidence="7">
    <location>
        <begin position="549"/>
        <end position="679"/>
    </location>
</feature>
<dbReference type="OrthoDB" id="2121828at2759"/>
<dbReference type="SUPFAM" id="SSF49503">
    <property type="entry name" value="Cupredoxins"/>
    <property type="match status" value="3"/>
</dbReference>
<comment type="similarity">
    <text evidence="1">Belongs to the multicopper oxidase family.</text>
</comment>
<keyword evidence="4" id="KW-0186">Copper</keyword>
<reference evidence="9" key="1">
    <citation type="submission" date="2022-10" db="EMBL/GenBank/DDBJ databases">
        <title>Tapping the CABI collections for fungal endophytes: first genome assemblies for Collariella, Neodidymelliopsis, Ascochyta clinopodiicola, Didymella pomorum, Didymosphaeria variabile, Neocosmospora piperis and Neocucurbitaria cava.</title>
        <authorList>
            <person name="Hill R."/>
        </authorList>
    </citation>
    <scope>NUCLEOTIDE SEQUENCE</scope>
    <source>
        <strain evidence="9">IMI 360193</strain>
    </source>
</reference>
<evidence type="ECO:0000313" key="10">
    <source>
        <dbReference type="Proteomes" id="UP001140562"/>
    </source>
</evidence>
<dbReference type="CDD" id="cd13857">
    <property type="entry name" value="CuRO_1_Diphenol_Ox"/>
    <property type="match status" value="1"/>
</dbReference>
<dbReference type="GO" id="GO:0005507">
    <property type="term" value="F:copper ion binding"/>
    <property type="evidence" value="ECO:0007669"/>
    <property type="project" value="InterPro"/>
</dbReference>
<organism evidence="9 10">
    <name type="scientific">Didymella glomerata</name>
    <dbReference type="NCBI Taxonomy" id="749621"/>
    <lineage>
        <taxon>Eukaryota</taxon>
        <taxon>Fungi</taxon>
        <taxon>Dikarya</taxon>
        <taxon>Ascomycota</taxon>
        <taxon>Pezizomycotina</taxon>
        <taxon>Dothideomycetes</taxon>
        <taxon>Pleosporomycetidae</taxon>
        <taxon>Pleosporales</taxon>
        <taxon>Pleosporineae</taxon>
        <taxon>Didymellaceae</taxon>
        <taxon>Didymella</taxon>
    </lineage>
</organism>
<keyword evidence="10" id="KW-1185">Reference proteome</keyword>
<accession>A0A9W9C443</accession>
<dbReference type="FunFam" id="2.60.40.420:FF:000071">
    <property type="entry name" value="Conidial pigment biosynthesis oxidase Abr1/brown 1"/>
    <property type="match status" value="1"/>
</dbReference>
<dbReference type="PANTHER" id="PTHR11709">
    <property type="entry name" value="MULTI-COPPER OXIDASE"/>
    <property type="match status" value="1"/>
</dbReference>
<dbReference type="PANTHER" id="PTHR11709:SF414">
    <property type="entry name" value="ADR239WP"/>
    <property type="match status" value="1"/>
</dbReference>
<dbReference type="InterPro" id="IPR033138">
    <property type="entry name" value="Cu_oxidase_CS"/>
</dbReference>
<feature type="domain" description="Plastocyanin-like" evidence="8">
    <location>
        <begin position="170"/>
        <end position="283"/>
    </location>
</feature>
<evidence type="ECO:0000256" key="3">
    <source>
        <dbReference type="ARBA" id="ARBA00023002"/>
    </source>
</evidence>
<dbReference type="InterPro" id="IPR011707">
    <property type="entry name" value="Cu-oxidase-like_N"/>
</dbReference>
<dbReference type="InterPro" id="IPR001117">
    <property type="entry name" value="Cu-oxidase_2nd"/>
</dbReference>
<dbReference type="GO" id="GO:0016491">
    <property type="term" value="F:oxidoreductase activity"/>
    <property type="evidence" value="ECO:0007669"/>
    <property type="project" value="UniProtKB-KW"/>
</dbReference>
<evidence type="ECO:0000256" key="1">
    <source>
        <dbReference type="ARBA" id="ARBA00010609"/>
    </source>
</evidence>
<evidence type="ECO:0000256" key="4">
    <source>
        <dbReference type="ARBA" id="ARBA00023008"/>
    </source>
</evidence>
<evidence type="ECO:0000259" key="8">
    <source>
        <dbReference type="Pfam" id="PF07732"/>
    </source>
</evidence>
<dbReference type="Pfam" id="PF07732">
    <property type="entry name" value="Cu-oxidase_3"/>
    <property type="match status" value="1"/>
</dbReference>
<keyword evidence="5" id="KW-1133">Transmembrane helix</keyword>
<evidence type="ECO:0000259" key="7">
    <source>
        <dbReference type="Pfam" id="PF07731"/>
    </source>
</evidence>
<keyword evidence="5" id="KW-0812">Transmembrane</keyword>
<dbReference type="Gene3D" id="2.60.40.420">
    <property type="entry name" value="Cupredoxins - blue copper proteins"/>
    <property type="match status" value="3"/>
</dbReference>